<proteinExistence type="predicted"/>
<comment type="caution">
    <text evidence="1">The sequence shown here is derived from an EMBL/GenBank/DDBJ whole genome shotgun (WGS) entry which is preliminary data.</text>
</comment>
<name>A0ABW5S531_9BACL</name>
<gene>
    <name evidence="1" type="ORF">ACFSUE_13895</name>
</gene>
<sequence length="81" mass="9274">MSEKKKQANQDLDLDWLEEDPLGLNEEMPVVAFECLDCGKEDEVPDFVVEEFGYDLKKGEEVEIECPFCGGTMKQARKNSR</sequence>
<keyword evidence="2" id="KW-1185">Reference proteome</keyword>
<dbReference type="RefSeq" id="WP_253063821.1">
    <property type="nucleotide sequence ID" value="NZ_JAMXWM010000024.1"/>
</dbReference>
<protein>
    <recommendedName>
        <fullName evidence="3">DPH-type MB domain-containing protein</fullName>
    </recommendedName>
</protein>
<evidence type="ECO:0000313" key="1">
    <source>
        <dbReference type="EMBL" id="MFD2694707.1"/>
    </source>
</evidence>
<accession>A0ABW5S531</accession>
<dbReference type="Proteomes" id="UP001597399">
    <property type="component" value="Unassembled WGS sequence"/>
</dbReference>
<evidence type="ECO:0000313" key="2">
    <source>
        <dbReference type="Proteomes" id="UP001597399"/>
    </source>
</evidence>
<evidence type="ECO:0008006" key="3">
    <source>
        <dbReference type="Google" id="ProtNLM"/>
    </source>
</evidence>
<reference evidence="2" key="1">
    <citation type="journal article" date="2019" name="Int. J. Syst. Evol. Microbiol.">
        <title>The Global Catalogue of Microorganisms (GCM) 10K type strain sequencing project: providing services to taxonomists for standard genome sequencing and annotation.</title>
        <authorList>
            <consortium name="The Broad Institute Genomics Platform"/>
            <consortium name="The Broad Institute Genome Sequencing Center for Infectious Disease"/>
            <person name="Wu L."/>
            <person name="Ma J."/>
        </authorList>
    </citation>
    <scope>NUCLEOTIDE SEQUENCE [LARGE SCALE GENOMIC DNA]</scope>
    <source>
        <strain evidence="2">TISTR 2466</strain>
    </source>
</reference>
<organism evidence="1 2">
    <name type="scientific">Sporolactobacillus shoreicorticis</name>
    <dbReference type="NCBI Taxonomy" id="1923877"/>
    <lineage>
        <taxon>Bacteria</taxon>
        <taxon>Bacillati</taxon>
        <taxon>Bacillota</taxon>
        <taxon>Bacilli</taxon>
        <taxon>Bacillales</taxon>
        <taxon>Sporolactobacillaceae</taxon>
        <taxon>Sporolactobacillus</taxon>
    </lineage>
</organism>
<dbReference type="EMBL" id="JBHUMQ010000029">
    <property type="protein sequence ID" value="MFD2694707.1"/>
    <property type="molecule type" value="Genomic_DNA"/>
</dbReference>